<dbReference type="PANTHER" id="PTHR43408:SF1">
    <property type="entry name" value="FMN REDUCTASE (NADPH)"/>
    <property type="match status" value="1"/>
</dbReference>
<dbReference type="STRING" id="1612202.SAMN05421734_101386"/>
<reference evidence="6" key="1">
    <citation type="submission" date="2016-09" db="EMBL/GenBank/DDBJ databases">
        <authorList>
            <person name="Varghese N."/>
            <person name="Submissions S."/>
        </authorList>
    </citation>
    <scope>NUCLEOTIDE SEQUENCE [LARGE SCALE GENOMIC DNA]</scope>
    <source>
        <strain evidence="6">S5</strain>
    </source>
</reference>
<evidence type="ECO:0000256" key="1">
    <source>
        <dbReference type="ARBA" id="ARBA00022630"/>
    </source>
</evidence>
<sequence length="181" mass="19924">MGEIVILSGSPSETSRSDAVLRYMGSWLRKEGFTIKHISIKDVQVEVLFNGDYQHDDIQSIASLLQTAKGVVVGSPVYKAAYTGVLKALLDILPQDVLKDTPVFPVMTGGSHSHVLAIEYTLKPVLATLKGESIQGVYLSDDQVDKQQIEQPITDELIIKRIKHQLALFVEKVNAKHSVTI</sequence>
<name>A0A1G6GQ06_9BACI</name>
<dbReference type="InterPro" id="IPR020048">
    <property type="entry name" value="NADPH-dep_FMN_reduc_SsuE"/>
</dbReference>
<gene>
    <name evidence="5" type="ORF">SAMN05421734_101386</name>
</gene>
<accession>A0A1G6GQ06</accession>
<dbReference type="GO" id="GO:0046306">
    <property type="term" value="P:alkanesulfonate catabolic process"/>
    <property type="evidence" value="ECO:0007669"/>
    <property type="project" value="InterPro"/>
</dbReference>
<organism evidence="5 6">
    <name type="scientific">Pelagirhabdus alkalitolerans</name>
    <dbReference type="NCBI Taxonomy" id="1612202"/>
    <lineage>
        <taxon>Bacteria</taxon>
        <taxon>Bacillati</taxon>
        <taxon>Bacillota</taxon>
        <taxon>Bacilli</taxon>
        <taxon>Bacillales</taxon>
        <taxon>Bacillaceae</taxon>
        <taxon>Pelagirhabdus</taxon>
    </lineage>
</organism>
<keyword evidence="6" id="KW-1185">Reference proteome</keyword>
<dbReference type="Pfam" id="PF03358">
    <property type="entry name" value="FMN_red"/>
    <property type="match status" value="1"/>
</dbReference>
<dbReference type="AlphaFoldDB" id="A0A1G6GQ06"/>
<dbReference type="OrthoDB" id="1643408at2"/>
<dbReference type="GO" id="GO:0008752">
    <property type="term" value="F:FMN reductase [NAD(P)H] activity"/>
    <property type="evidence" value="ECO:0007669"/>
    <property type="project" value="InterPro"/>
</dbReference>
<dbReference type="InterPro" id="IPR051814">
    <property type="entry name" value="NAD(P)H-dep_FMN_reductase"/>
</dbReference>
<dbReference type="NCBIfam" id="TIGR03567">
    <property type="entry name" value="FMN_reduc_SsuE"/>
    <property type="match status" value="1"/>
</dbReference>
<dbReference type="SUPFAM" id="SSF52218">
    <property type="entry name" value="Flavoproteins"/>
    <property type="match status" value="1"/>
</dbReference>
<dbReference type="RefSeq" id="WP_090792422.1">
    <property type="nucleotide sequence ID" value="NZ_FMYI01000001.1"/>
</dbReference>
<feature type="domain" description="NADPH-dependent FMN reductase-like" evidence="4">
    <location>
        <begin position="4"/>
        <end position="141"/>
    </location>
</feature>
<dbReference type="Gene3D" id="3.40.50.360">
    <property type="match status" value="1"/>
</dbReference>
<evidence type="ECO:0000313" key="6">
    <source>
        <dbReference type="Proteomes" id="UP000242949"/>
    </source>
</evidence>
<evidence type="ECO:0000313" key="5">
    <source>
        <dbReference type="EMBL" id="SDB84112.1"/>
    </source>
</evidence>
<dbReference type="PANTHER" id="PTHR43408">
    <property type="entry name" value="FMN REDUCTASE (NADPH)"/>
    <property type="match status" value="1"/>
</dbReference>
<keyword evidence="2" id="KW-0288">FMN</keyword>
<evidence type="ECO:0000256" key="3">
    <source>
        <dbReference type="ARBA" id="ARBA00023002"/>
    </source>
</evidence>
<evidence type="ECO:0000256" key="2">
    <source>
        <dbReference type="ARBA" id="ARBA00022643"/>
    </source>
</evidence>
<dbReference type="InterPro" id="IPR005025">
    <property type="entry name" value="FMN_Rdtase-like_dom"/>
</dbReference>
<protein>
    <submittedName>
        <fullName evidence="5">FMN reductase</fullName>
    </submittedName>
</protein>
<keyword evidence="3" id="KW-0560">Oxidoreductase</keyword>
<dbReference type="EMBL" id="FMYI01000001">
    <property type="protein sequence ID" value="SDB84112.1"/>
    <property type="molecule type" value="Genomic_DNA"/>
</dbReference>
<dbReference type="InterPro" id="IPR029039">
    <property type="entry name" value="Flavoprotein-like_sf"/>
</dbReference>
<proteinExistence type="predicted"/>
<dbReference type="Proteomes" id="UP000242949">
    <property type="component" value="Unassembled WGS sequence"/>
</dbReference>
<keyword evidence="1" id="KW-0285">Flavoprotein</keyword>
<evidence type="ECO:0000259" key="4">
    <source>
        <dbReference type="Pfam" id="PF03358"/>
    </source>
</evidence>